<evidence type="ECO:0000313" key="1">
    <source>
        <dbReference type="EMBL" id="KAI9897514.1"/>
    </source>
</evidence>
<organism evidence="1 2">
    <name type="scientific">Trichothecium roseum</name>
    <dbReference type="NCBI Taxonomy" id="47278"/>
    <lineage>
        <taxon>Eukaryota</taxon>
        <taxon>Fungi</taxon>
        <taxon>Dikarya</taxon>
        <taxon>Ascomycota</taxon>
        <taxon>Pezizomycotina</taxon>
        <taxon>Sordariomycetes</taxon>
        <taxon>Hypocreomycetidae</taxon>
        <taxon>Hypocreales</taxon>
        <taxon>Hypocreales incertae sedis</taxon>
        <taxon>Trichothecium</taxon>
    </lineage>
</organism>
<name>A0ACC0UTN9_9HYPO</name>
<gene>
    <name evidence="1" type="ORF">N3K66_007370</name>
</gene>
<dbReference type="EMBL" id="CM047946">
    <property type="protein sequence ID" value="KAI9897514.1"/>
    <property type="molecule type" value="Genomic_DNA"/>
</dbReference>
<dbReference type="Proteomes" id="UP001163324">
    <property type="component" value="Chromosome 7"/>
</dbReference>
<comment type="caution">
    <text evidence="1">The sequence shown here is derived from an EMBL/GenBank/DDBJ whole genome shotgun (WGS) entry which is preliminary data.</text>
</comment>
<sequence length="514" mass="59594">MDAMDLISKAELSLAQPLDLELFTGCCVEAERADVVSLRLEGLRLALQADGDSHLTATINEMKTSSRYLRELADLSQVYQDRVPIVLDLLHIILPSLQRTLRAVTTYYDDQSVSKKNRWRALYHSMKDEGLALPQRFTLYNFFLICLRDVLKRSSNFDLNKFETYRSRVLQLREEQGLAPPTISVNPRLGINDLVSPLDMDPTLHWAEQIFTLPLTSRTALKTMPIRSFSPGPHKLWGHLRITDNPKILFRRSFNDDQLSIAAFLDGRDRNPHLLLRVLNKDPGVQPFFSIRGVHELVIERDASSLRLMRWSYGEQCAKLWAQLFFQTWEELILVYCTFLALKARNTLTVRVNPEEWLLKGERKLFQARIADDGFRHSLIVYEDRTTGGLRLHAAVWDGELRQCPVWTAFVTHQSASETWMKRISRRRIRLADVQPYVFCQEYRQQTQRRGQAGTFEIQFYSEEACIRFQELFPRKSRVKTPDAADEPGRRLTESGAFWGTDAYFNCILVTRTS</sequence>
<proteinExistence type="predicted"/>
<protein>
    <submittedName>
        <fullName evidence="1">Uncharacterized protein</fullName>
    </submittedName>
</protein>
<reference evidence="1" key="1">
    <citation type="submission" date="2022-10" db="EMBL/GenBank/DDBJ databases">
        <title>Complete Genome of Trichothecium roseum strain YXFP-22015, a Plant Pathogen Isolated from Citrus.</title>
        <authorList>
            <person name="Wang Y."/>
            <person name="Zhu L."/>
        </authorList>
    </citation>
    <scope>NUCLEOTIDE SEQUENCE</scope>
    <source>
        <strain evidence="1">YXFP-22015</strain>
    </source>
</reference>
<accession>A0ACC0UTN9</accession>
<evidence type="ECO:0000313" key="2">
    <source>
        <dbReference type="Proteomes" id="UP001163324"/>
    </source>
</evidence>
<keyword evidence="2" id="KW-1185">Reference proteome</keyword>